<reference evidence="1" key="1">
    <citation type="journal article" date="2023" name="Mol. Phylogenet. Evol.">
        <title>Genome-scale phylogeny and comparative genomics of the fungal order Sordariales.</title>
        <authorList>
            <person name="Hensen N."/>
            <person name="Bonometti L."/>
            <person name="Westerberg I."/>
            <person name="Brannstrom I.O."/>
            <person name="Guillou S."/>
            <person name="Cros-Aarteil S."/>
            <person name="Calhoun S."/>
            <person name="Haridas S."/>
            <person name="Kuo A."/>
            <person name="Mondo S."/>
            <person name="Pangilinan J."/>
            <person name="Riley R."/>
            <person name="LaButti K."/>
            <person name="Andreopoulos B."/>
            <person name="Lipzen A."/>
            <person name="Chen C."/>
            <person name="Yan M."/>
            <person name="Daum C."/>
            <person name="Ng V."/>
            <person name="Clum A."/>
            <person name="Steindorff A."/>
            <person name="Ohm R.A."/>
            <person name="Martin F."/>
            <person name="Silar P."/>
            <person name="Natvig D.O."/>
            <person name="Lalanne C."/>
            <person name="Gautier V."/>
            <person name="Ament-Velasquez S.L."/>
            <person name="Kruys A."/>
            <person name="Hutchinson M.I."/>
            <person name="Powell A.J."/>
            <person name="Barry K."/>
            <person name="Miller A.N."/>
            <person name="Grigoriev I.V."/>
            <person name="Debuchy R."/>
            <person name="Gladieux P."/>
            <person name="Hiltunen Thoren M."/>
            <person name="Johannesson H."/>
        </authorList>
    </citation>
    <scope>NUCLEOTIDE SEQUENCE</scope>
    <source>
        <strain evidence="1">PSN243</strain>
    </source>
</reference>
<proteinExistence type="predicted"/>
<dbReference type="Proteomes" id="UP001321760">
    <property type="component" value="Unassembled WGS sequence"/>
</dbReference>
<comment type="caution">
    <text evidence="1">The sequence shown here is derived from an EMBL/GenBank/DDBJ whole genome shotgun (WGS) entry which is preliminary data.</text>
</comment>
<sequence>MDTTATRVSIAARSTRILGPAALPPKNLHEVLLSNGLASVQFIKSLGQDKVSVEEIGVDQCGHLYRLLPSSETDGGAGDQEPDYTKQYFEEVNRYEEKHKIINVRAPTAAAIKAFARAARDYPDLYEYGYVKQFAMAVRRMNEVSFNDRNIRGMLKECSACIAYYDGPEQLEHFRSLRSRLLTPAKISVLEWCELMGTFRNSTSIAEEGVKPTENEVRTKGTMTIAVKHLDWVIDDLEGLLHHLGAFQKAASRMVEELKL</sequence>
<evidence type="ECO:0000313" key="2">
    <source>
        <dbReference type="Proteomes" id="UP001321760"/>
    </source>
</evidence>
<organism evidence="1 2">
    <name type="scientific">Podospora aff. communis PSN243</name>
    <dbReference type="NCBI Taxonomy" id="3040156"/>
    <lineage>
        <taxon>Eukaryota</taxon>
        <taxon>Fungi</taxon>
        <taxon>Dikarya</taxon>
        <taxon>Ascomycota</taxon>
        <taxon>Pezizomycotina</taxon>
        <taxon>Sordariomycetes</taxon>
        <taxon>Sordariomycetidae</taxon>
        <taxon>Sordariales</taxon>
        <taxon>Podosporaceae</taxon>
        <taxon>Podospora</taxon>
    </lineage>
</organism>
<protein>
    <submittedName>
        <fullName evidence="1">Uncharacterized protein</fullName>
    </submittedName>
</protein>
<evidence type="ECO:0000313" key="1">
    <source>
        <dbReference type="EMBL" id="KAK4444453.1"/>
    </source>
</evidence>
<dbReference type="AlphaFoldDB" id="A0AAV9G8Q1"/>
<accession>A0AAV9G8Q1</accession>
<dbReference type="EMBL" id="MU865977">
    <property type="protein sequence ID" value="KAK4444453.1"/>
    <property type="molecule type" value="Genomic_DNA"/>
</dbReference>
<name>A0AAV9G8Q1_9PEZI</name>
<keyword evidence="2" id="KW-1185">Reference proteome</keyword>
<gene>
    <name evidence="1" type="ORF">QBC34DRAFT_429933</name>
</gene>
<reference evidence="1" key="2">
    <citation type="submission" date="2023-05" db="EMBL/GenBank/DDBJ databases">
        <authorList>
            <consortium name="Lawrence Berkeley National Laboratory"/>
            <person name="Steindorff A."/>
            <person name="Hensen N."/>
            <person name="Bonometti L."/>
            <person name="Westerberg I."/>
            <person name="Brannstrom I.O."/>
            <person name="Guillou S."/>
            <person name="Cros-Aarteil S."/>
            <person name="Calhoun S."/>
            <person name="Haridas S."/>
            <person name="Kuo A."/>
            <person name="Mondo S."/>
            <person name="Pangilinan J."/>
            <person name="Riley R."/>
            <person name="Labutti K."/>
            <person name="Andreopoulos B."/>
            <person name="Lipzen A."/>
            <person name="Chen C."/>
            <person name="Yanf M."/>
            <person name="Daum C."/>
            <person name="Ng V."/>
            <person name="Clum A."/>
            <person name="Ohm R."/>
            <person name="Martin F."/>
            <person name="Silar P."/>
            <person name="Natvig D."/>
            <person name="Lalanne C."/>
            <person name="Gautier V."/>
            <person name="Ament-Velasquez S.L."/>
            <person name="Kruys A."/>
            <person name="Hutchinson M.I."/>
            <person name="Powell A.J."/>
            <person name="Barry K."/>
            <person name="Miller A.N."/>
            <person name="Grigoriev I.V."/>
            <person name="Debuchy R."/>
            <person name="Gladieux P."/>
            <person name="Thoren M.H."/>
            <person name="Johannesson H."/>
        </authorList>
    </citation>
    <scope>NUCLEOTIDE SEQUENCE</scope>
    <source>
        <strain evidence="1">PSN243</strain>
    </source>
</reference>